<comment type="similarity">
    <text evidence="1">Belongs to the ATP-dependent AMP-binding enzyme family.</text>
</comment>
<evidence type="ECO:0000259" key="3">
    <source>
        <dbReference type="Pfam" id="PF00501"/>
    </source>
</evidence>
<dbReference type="Pfam" id="PF00501">
    <property type="entry name" value="AMP-binding"/>
    <property type="match status" value="1"/>
</dbReference>
<dbReference type="GO" id="GO:0031956">
    <property type="term" value="F:medium-chain fatty acid-CoA ligase activity"/>
    <property type="evidence" value="ECO:0007669"/>
    <property type="project" value="TreeGrafter"/>
</dbReference>
<organism evidence="5 6">
    <name type="scientific">Peribacillus cavernae</name>
    <dbReference type="NCBI Taxonomy" id="1674310"/>
    <lineage>
        <taxon>Bacteria</taxon>
        <taxon>Bacillati</taxon>
        <taxon>Bacillota</taxon>
        <taxon>Bacilli</taxon>
        <taxon>Bacillales</taxon>
        <taxon>Bacillaceae</taxon>
        <taxon>Peribacillus</taxon>
    </lineage>
</organism>
<evidence type="ECO:0000256" key="1">
    <source>
        <dbReference type="ARBA" id="ARBA00006432"/>
    </source>
</evidence>
<dbReference type="Pfam" id="PF13193">
    <property type="entry name" value="AMP-binding_C"/>
    <property type="match status" value="1"/>
</dbReference>
<dbReference type="InterPro" id="IPR020845">
    <property type="entry name" value="AMP-binding_CS"/>
</dbReference>
<dbReference type="InterPro" id="IPR000873">
    <property type="entry name" value="AMP-dep_synth/lig_dom"/>
</dbReference>
<dbReference type="Gene3D" id="3.40.50.980">
    <property type="match status" value="2"/>
</dbReference>
<protein>
    <submittedName>
        <fullName evidence="5">AMP-binding protein</fullName>
    </submittedName>
</protein>
<comment type="caution">
    <text evidence="5">The sequence shown here is derived from an EMBL/GenBank/DDBJ whole genome shotgun (WGS) entry which is preliminary data.</text>
</comment>
<feature type="domain" description="AMP-dependent synthetase/ligase" evidence="3">
    <location>
        <begin position="13"/>
        <end position="403"/>
    </location>
</feature>
<dbReference type="PANTHER" id="PTHR43201">
    <property type="entry name" value="ACYL-COA SYNTHETASE"/>
    <property type="match status" value="1"/>
</dbReference>
<dbReference type="InterPro" id="IPR045851">
    <property type="entry name" value="AMP-bd_C_sf"/>
</dbReference>
<dbReference type="PROSITE" id="PS00455">
    <property type="entry name" value="AMP_BINDING"/>
    <property type="match status" value="1"/>
</dbReference>
<accession>A0A3S0UC09</accession>
<dbReference type="PANTHER" id="PTHR43201:SF5">
    <property type="entry name" value="MEDIUM-CHAIN ACYL-COA LIGASE ACSF2, MITOCHONDRIAL"/>
    <property type="match status" value="1"/>
</dbReference>
<keyword evidence="6" id="KW-1185">Reference proteome</keyword>
<dbReference type="FunFam" id="3.30.300.30:FF:000008">
    <property type="entry name" value="2,3-dihydroxybenzoate-AMP ligase"/>
    <property type="match status" value="1"/>
</dbReference>
<keyword evidence="2" id="KW-0436">Ligase</keyword>
<evidence type="ECO:0000313" key="5">
    <source>
        <dbReference type="EMBL" id="RUQ28029.1"/>
    </source>
</evidence>
<dbReference type="FunFam" id="3.40.50.12780:FF:000003">
    <property type="entry name" value="Long-chain-fatty-acid--CoA ligase FadD"/>
    <property type="match status" value="1"/>
</dbReference>
<gene>
    <name evidence="5" type="ORF">ELQ35_14060</name>
</gene>
<evidence type="ECO:0000259" key="4">
    <source>
        <dbReference type="Pfam" id="PF13193"/>
    </source>
</evidence>
<proteinExistence type="inferred from homology"/>
<feature type="domain" description="AMP-binding enzyme C-terminal" evidence="4">
    <location>
        <begin position="454"/>
        <end position="529"/>
    </location>
</feature>
<dbReference type="CDD" id="cd05917">
    <property type="entry name" value="FACL_like_2"/>
    <property type="match status" value="1"/>
</dbReference>
<dbReference type="AlphaFoldDB" id="A0A3S0UC09"/>
<dbReference type="RefSeq" id="WP_126865452.1">
    <property type="nucleotide sequence ID" value="NZ_JAUSTX010000018.1"/>
</dbReference>
<dbReference type="SUPFAM" id="SSF56801">
    <property type="entry name" value="Acetyl-CoA synthetase-like"/>
    <property type="match status" value="1"/>
</dbReference>
<name>A0A3S0UC09_9BACI</name>
<dbReference type="InterPro" id="IPR025110">
    <property type="entry name" value="AMP-bd_C"/>
</dbReference>
<evidence type="ECO:0000313" key="6">
    <source>
        <dbReference type="Proteomes" id="UP000267430"/>
    </source>
</evidence>
<dbReference type="OrthoDB" id="9803968at2"/>
<evidence type="ECO:0000256" key="2">
    <source>
        <dbReference type="ARBA" id="ARBA00022598"/>
    </source>
</evidence>
<dbReference type="GO" id="GO:0006631">
    <property type="term" value="P:fatty acid metabolic process"/>
    <property type="evidence" value="ECO:0007669"/>
    <property type="project" value="TreeGrafter"/>
</dbReference>
<reference evidence="5 6" key="1">
    <citation type="submission" date="2018-12" db="EMBL/GenBank/DDBJ databases">
        <title>Bacillus chawlae sp. nov., Bacillus glennii sp. nov., and Bacillus saganii sp. nov. Isolated from the Vehicle Assembly Building at Kennedy Space Center where the Viking Spacecraft were Assembled.</title>
        <authorList>
            <person name="Seuylemezian A."/>
            <person name="Vaishampayan P."/>
        </authorList>
    </citation>
    <scope>NUCLEOTIDE SEQUENCE [LARGE SCALE GENOMIC DNA]</scope>
    <source>
        <strain evidence="5 6">L5</strain>
    </source>
</reference>
<sequence>MSELLHVTVGKLLEQTARNEGEKEAVVYHDLGLRYTYNEFEKVCREAARGFMSLGIDKGDHISIWATNKPEWLITQFSTAKMGAVLVTVNTNYRASELEYLLNQSDTSTIILMEQCKDHSYIETLYEIVPELKTCEPGKLQSKKLPKLKNVIVLGKKRYPGTFSWEDVMEGIDNVSEEMLDARMESMDPDDVINMQYTSGTTGFPKGVMLTHSNLVNNGYNIAACMKLTAKDRMCIPVPFFHCFGCVLGTMACVSVGAAMIPLEEFNPEKVLRIVEAEKCTALHGVPTMFIAELNLPDFDTYNVSSLRTGIMAGSNCPIEVMKNVVETMGASEITIVYGQTESSPGITQTRTDDPIELRVSSVGRALPNVEVKIVEPGTSSELARGVQGELCTRGYHVMKGYYNNPDATREAIDEEGWLHTGDLAIMDENGYCKITGRLKDMIIRGGENIYPREVEEFLYQHPAVLDVQIIGVPDERFGEEVMAWIIPKEAGNITPEAIKAYCNGKISRHKIPRYIQFTDQYPMTASGKIQKYKLREQSLGLLTETPH</sequence>
<dbReference type="Gene3D" id="2.30.38.10">
    <property type="entry name" value="Luciferase, Domain 3"/>
    <property type="match status" value="1"/>
</dbReference>
<dbReference type="Proteomes" id="UP000267430">
    <property type="component" value="Unassembled WGS sequence"/>
</dbReference>
<dbReference type="EMBL" id="RYZZ01000018">
    <property type="protein sequence ID" value="RUQ28029.1"/>
    <property type="molecule type" value="Genomic_DNA"/>
</dbReference>
<dbReference type="Gene3D" id="3.30.300.30">
    <property type="match status" value="1"/>
</dbReference>